<evidence type="ECO:0000313" key="3">
    <source>
        <dbReference type="Proteomes" id="UP001218188"/>
    </source>
</evidence>
<name>A0AAD6XBB2_9AGAR</name>
<comment type="caution">
    <text evidence="2">The sequence shown here is derived from an EMBL/GenBank/DDBJ whole genome shotgun (WGS) entry which is preliminary data.</text>
</comment>
<dbReference type="AlphaFoldDB" id="A0AAD6XBB2"/>
<keyword evidence="3" id="KW-1185">Reference proteome</keyword>
<dbReference type="Proteomes" id="UP001218188">
    <property type="component" value="Unassembled WGS sequence"/>
</dbReference>
<feature type="region of interest" description="Disordered" evidence="1">
    <location>
        <begin position="1"/>
        <end position="39"/>
    </location>
</feature>
<organism evidence="2 3">
    <name type="scientific">Mycena alexandri</name>
    <dbReference type="NCBI Taxonomy" id="1745969"/>
    <lineage>
        <taxon>Eukaryota</taxon>
        <taxon>Fungi</taxon>
        <taxon>Dikarya</taxon>
        <taxon>Basidiomycota</taxon>
        <taxon>Agaricomycotina</taxon>
        <taxon>Agaricomycetes</taxon>
        <taxon>Agaricomycetidae</taxon>
        <taxon>Agaricales</taxon>
        <taxon>Marasmiineae</taxon>
        <taxon>Mycenaceae</taxon>
        <taxon>Mycena</taxon>
    </lineage>
</organism>
<dbReference type="EMBL" id="JARJCM010000003">
    <property type="protein sequence ID" value="KAJ7046103.1"/>
    <property type="molecule type" value="Genomic_DNA"/>
</dbReference>
<sequence length="429" mass="47093">MSTSVFVRSPVTCDQDLRPPTTTTETVPSSTGKSCNSKARERKARDLFDGTPVEKDLVWLIGSCQVYDSEVQMPTPNHPASAELCRQALPRALPAEQLQHEDETSWTALPALSGLFHIRVERFKLAGQHPANTPPQYTAPRNPVDLLARGSTCGSPLNAIGLQSQWNSCSMHFFLTLPALYWQPYRLSHPPPSHPLHGESLTCRSPPRPSSLATTISAIPSAPEPSFAWRIPDLQVAISTFESGYQCSEKARSPPSLRLAVSEPARASQDMHVVVVNYTFLYLQHITTTTTTTTASNSTAHRMAAPNVAYARPRLTWAEQIRAEILAGLDPVPAYTPGLYAQLPAAYDRLPTYDEIANDIVVERGPPVNESSAHTPGPYPRLPEYDEIVNDVVVERGPAVNELSAHTSLGAKVVRVIKFIKEWVGLHLC</sequence>
<feature type="compositionally biased region" description="Low complexity" evidence="1">
    <location>
        <begin position="19"/>
        <end position="31"/>
    </location>
</feature>
<protein>
    <submittedName>
        <fullName evidence="2">Uncharacterized protein</fullName>
    </submittedName>
</protein>
<accession>A0AAD6XBB2</accession>
<proteinExistence type="predicted"/>
<evidence type="ECO:0000313" key="2">
    <source>
        <dbReference type="EMBL" id="KAJ7046103.1"/>
    </source>
</evidence>
<gene>
    <name evidence="2" type="ORF">C8F04DRAFT_1173065</name>
</gene>
<reference evidence="2" key="1">
    <citation type="submission" date="2023-03" db="EMBL/GenBank/DDBJ databases">
        <title>Massive genome expansion in bonnet fungi (Mycena s.s.) driven by repeated elements and novel gene families across ecological guilds.</title>
        <authorList>
            <consortium name="Lawrence Berkeley National Laboratory"/>
            <person name="Harder C.B."/>
            <person name="Miyauchi S."/>
            <person name="Viragh M."/>
            <person name="Kuo A."/>
            <person name="Thoen E."/>
            <person name="Andreopoulos B."/>
            <person name="Lu D."/>
            <person name="Skrede I."/>
            <person name="Drula E."/>
            <person name="Henrissat B."/>
            <person name="Morin E."/>
            <person name="Kohler A."/>
            <person name="Barry K."/>
            <person name="LaButti K."/>
            <person name="Morin E."/>
            <person name="Salamov A."/>
            <person name="Lipzen A."/>
            <person name="Mereny Z."/>
            <person name="Hegedus B."/>
            <person name="Baldrian P."/>
            <person name="Stursova M."/>
            <person name="Weitz H."/>
            <person name="Taylor A."/>
            <person name="Grigoriev I.V."/>
            <person name="Nagy L.G."/>
            <person name="Martin F."/>
            <person name="Kauserud H."/>
        </authorList>
    </citation>
    <scope>NUCLEOTIDE SEQUENCE</scope>
    <source>
        <strain evidence="2">CBHHK200</strain>
    </source>
</reference>
<evidence type="ECO:0000256" key="1">
    <source>
        <dbReference type="SAM" id="MobiDB-lite"/>
    </source>
</evidence>